<dbReference type="AlphaFoldDB" id="A0A0L6VR70"/>
<dbReference type="Proteomes" id="UP000037035">
    <property type="component" value="Unassembled WGS sequence"/>
</dbReference>
<evidence type="ECO:0000313" key="1">
    <source>
        <dbReference type="EMBL" id="KNZ63127.1"/>
    </source>
</evidence>
<protein>
    <submittedName>
        <fullName evidence="1">Uncharacterized protein</fullName>
    </submittedName>
</protein>
<gene>
    <name evidence="1" type="ORF">VP01_1184g2</name>
</gene>
<dbReference type="OrthoDB" id="2408877at2759"/>
<evidence type="ECO:0000313" key="2">
    <source>
        <dbReference type="Proteomes" id="UP000037035"/>
    </source>
</evidence>
<dbReference type="VEuPathDB" id="FungiDB:VP01_1184g2"/>
<reference evidence="1 2" key="1">
    <citation type="submission" date="2015-08" db="EMBL/GenBank/DDBJ databases">
        <title>Next Generation Sequencing and Analysis of the Genome of Puccinia sorghi L Schw, the Causal Agent of Maize Common Rust.</title>
        <authorList>
            <person name="Rochi L."/>
            <person name="Burguener G."/>
            <person name="Darino M."/>
            <person name="Turjanski A."/>
            <person name="Kreff E."/>
            <person name="Dieguez M.J."/>
            <person name="Sacco F."/>
        </authorList>
    </citation>
    <scope>NUCLEOTIDE SEQUENCE [LARGE SCALE GENOMIC DNA]</scope>
    <source>
        <strain evidence="1 2">RO10H11247</strain>
    </source>
</reference>
<accession>A0A0L6VR70</accession>
<keyword evidence="2" id="KW-1185">Reference proteome</keyword>
<comment type="caution">
    <text evidence="1">The sequence shown here is derived from an EMBL/GenBank/DDBJ whole genome shotgun (WGS) entry which is preliminary data.</text>
</comment>
<sequence>MIKTCQGFPQLGDYLQPPHLCTFSTAYEARYDDSNNESSTSEESEVEELVMALLSLKRKQYQTDSLRIKSAPDITEYLFNLNSSRFKQDFRTTQDSLFSLISLIENHPFLQNKNFLRNQSRIRLCLISVTALFLRISKGMLILYCSQVSDAKLELEIDLVILLPLLPHHSV</sequence>
<proteinExistence type="predicted"/>
<name>A0A0L6VR70_9BASI</name>
<organism evidence="1 2">
    <name type="scientific">Puccinia sorghi</name>
    <dbReference type="NCBI Taxonomy" id="27349"/>
    <lineage>
        <taxon>Eukaryota</taxon>
        <taxon>Fungi</taxon>
        <taxon>Dikarya</taxon>
        <taxon>Basidiomycota</taxon>
        <taxon>Pucciniomycotina</taxon>
        <taxon>Pucciniomycetes</taxon>
        <taxon>Pucciniales</taxon>
        <taxon>Pucciniaceae</taxon>
        <taxon>Puccinia</taxon>
    </lineage>
</organism>
<dbReference type="EMBL" id="LAVV01002054">
    <property type="protein sequence ID" value="KNZ63127.1"/>
    <property type="molecule type" value="Genomic_DNA"/>
</dbReference>